<dbReference type="PROSITE" id="PS51419">
    <property type="entry name" value="RAB"/>
    <property type="match status" value="1"/>
</dbReference>
<feature type="repeat" description="ANK" evidence="9">
    <location>
        <begin position="409"/>
        <end position="441"/>
    </location>
</feature>
<dbReference type="SMART" id="SM00176">
    <property type="entry name" value="RAN"/>
    <property type="match status" value="1"/>
</dbReference>
<dbReference type="InterPro" id="IPR001806">
    <property type="entry name" value="Small_GTPase"/>
</dbReference>
<proteinExistence type="inferred from homology"/>
<evidence type="ECO:0000256" key="3">
    <source>
        <dbReference type="ARBA" id="ARBA00022475"/>
    </source>
</evidence>
<dbReference type="InterPro" id="IPR027417">
    <property type="entry name" value="P-loop_NTPase"/>
</dbReference>
<dbReference type="PANTHER" id="PTHR24070">
    <property type="entry name" value="RAS, DI-RAS, AND RHEB FAMILY MEMBERS OF SMALL GTPASE SUPERFAMILY"/>
    <property type="match status" value="1"/>
</dbReference>
<dbReference type="PRINTS" id="PR00449">
    <property type="entry name" value="RASTRNSFRMNG"/>
</dbReference>
<dbReference type="SMART" id="SM00175">
    <property type="entry name" value="RAB"/>
    <property type="match status" value="1"/>
</dbReference>
<dbReference type="SUPFAM" id="SSF53474">
    <property type="entry name" value="alpha/beta-Hydrolases"/>
    <property type="match status" value="1"/>
</dbReference>
<dbReference type="Pfam" id="PF00023">
    <property type="entry name" value="Ank"/>
    <property type="match status" value="1"/>
</dbReference>
<organism evidence="11 12">
    <name type="scientific">Podospora aff. communis PSN243</name>
    <dbReference type="NCBI Taxonomy" id="3040156"/>
    <lineage>
        <taxon>Eukaryota</taxon>
        <taxon>Fungi</taxon>
        <taxon>Dikarya</taxon>
        <taxon>Ascomycota</taxon>
        <taxon>Pezizomycotina</taxon>
        <taxon>Sordariomycetes</taxon>
        <taxon>Sordariomycetidae</taxon>
        <taxon>Sordariales</taxon>
        <taxon>Podosporaceae</taxon>
        <taxon>Podospora</taxon>
    </lineage>
</organism>
<evidence type="ECO:0000313" key="11">
    <source>
        <dbReference type="EMBL" id="KAK4445190.1"/>
    </source>
</evidence>
<dbReference type="SMART" id="SM00174">
    <property type="entry name" value="RHO"/>
    <property type="match status" value="1"/>
</dbReference>
<keyword evidence="12" id="KW-1185">Reference proteome</keyword>
<keyword evidence="3" id="KW-0472">Membrane</keyword>
<gene>
    <name evidence="11" type="ORF">QBC34DRAFT_473108</name>
</gene>
<evidence type="ECO:0000313" key="12">
    <source>
        <dbReference type="Proteomes" id="UP001321760"/>
    </source>
</evidence>
<keyword evidence="6" id="KW-0342">GTP-binding</keyword>
<dbReference type="InterPro" id="IPR020849">
    <property type="entry name" value="Small_GTPase_Ras-type"/>
</dbReference>
<feature type="repeat" description="ANK" evidence="9">
    <location>
        <begin position="310"/>
        <end position="342"/>
    </location>
</feature>
<dbReference type="SUPFAM" id="SSF48403">
    <property type="entry name" value="Ankyrin repeat"/>
    <property type="match status" value="1"/>
</dbReference>
<dbReference type="FunFam" id="3.40.50.300:FF:000654">
    <property type="entry name" value="Small g-protein ras2"/>
    <property type="match status" value="1"/>
</dbReference>
<feature type="region of interest" description="Disordered" evidence="10">
    <location>
        <begin position="192"/>
        <end position="238"/>
    </location>
</feature>
<keyword evidence="7" id="KW-0449">Lipoprotein</keyword>
<dbReference type="GO" id="GO:0007165">
    <property type="term" value="P:signal transduction"/>
    <property type="evidence" value="ECO:0007669"/>
    <property type="project" value="InterPro"/>
</dbReference>
<evidence type="ECO:0000256" key="8">
    <source>
        <dbReference type="ARBA" id="ARBA00023289"/>
    </source>
</evidence>
<keyword evidence="4" id="KW-0488">Methylation</keyword>
<dbReference type="PROSITE" id="PS50297">
    <property type="entry name" value="ANK_REP_REGION"/>
    <property type="match status" value="4"/>
</dbReference>
<dbReference type="NCBIfam" id="TIGR00231">
    <property type="entry name" value="small_GTP"/>
    <property type="match status" value="1"/>
</dbReference>
<comment type="subcellular location">
    <subcellularLocation>
        <location evidence="1">Cell membrane</location>
        <topology evidence="1">Lipid-anchor</topology>
        <orientation evidence="1">Cytoplasmic side</orientation>
    </subcellularLocation>
</comment>
<dbReference type="InterPro" id="IPR005225">
    <property type="entry name" value="Small_GTP-bd"/>
</dbReference>
<evidence type="ECO:0000256" key="10">
    <source>
        <dbReference type="SAM" id="MobiDB-lite"/>
    </source>
</evidence>
<keyword evidence="5" id="KW-0547">Nucleotide-binding</keyword>
<dbReference type="SUPFAM" id="SSF52540">
    <property type="entry name" value="P-loop containing nucleoside triphosphate hydrolases"/>
    <property type="match status" value="1"/>
</dbReference>
<evidence type="ECO:0000256" key="5">
    <source>
        <dbReference type="ARBA" id="ARBA00022741"/>
    </source>
</evidence>
<dbReference type="Gene3D" id="3.40.50.300">
    <property type="entry name" value="P-loop containing nucleotide triphosphate hydrolases"/>
    <property type="match status" value="1"/>
</dbReference>
<protein>
    <submittedName>
        <fullName evidence="11">Uncharacterized protein</fullName>
    </submittedName>
</protein>
<feature type="repeat" description="ANK" evidence="9">
    <location>
        <begin position="277"/>
        <end position="309"/>
    </location>
</feature>
<dbReference type="PROSITE" id="PS51420">
    <property type="entry name" value="RHO"/>
    <property type="match status" value="1"/>
</dbReference>
<reference evidence="11" key="2">
    <citation type="submission" date="2023-05" db="EMBL/GenBank/DDBJ databases">
        <authorList>
            <consortium name="Lawrence Berkeley National Laboratory"/>
            <person name="Steindorff A."/>
            <person name="Hensen N."/>
            <person name="Bonometti L."/>
            <person name="Westerberg I."/>
            <person name="Brannstrom I.O."/>
            <person name="Guillou S."/>
            <person name="Cros-Aarteil S."/>
            <person name="Calhoun S."/>
            <person name="Haridas S."/>
            <person name="Kuo A."/>
            <person name="Mondo S."/>
            <person name="Pangilinan J."/>
            <person name="Riley R."/>
            <person name="Labutti K."/>
            <person name="Andreopoulos B."/>
            <person name="Lipzen A."/>
            <person name="Chen C."/>
            <person name="Yanf M."/>
            <person name="Daum C."/>
            <person name="Ng V."/>
            <person name="Clum A."/>
            <person name="Ohm R."/>
            <person name="Martin F."/>
            <person name="Silar P."/>
            <person name="Natvig D."/>
            <person name="Lalanne C."/>
            <person name="Gautier V."/>
            <person name="Ament-Velasquez S.L."/>
            <person name="Kruys A."/>
            <person name="Hutchinson M.I."/>
            <person name="Powell A.J."/>
            <person name="Barry K."/>
            <person name="Miller A.N."/>
            <person name="Grigoriev I.V."/>
            <person name="Debuchy R."/>
            <person name="Gladieux P."/>
            <person name="Thoren M.H."/>
            <person name="Johannesson H."/>
        </authorList>
    </citation>
    <scope>NUCLEOTIDE SEQUENCE</scope>
    <source>
        <strain evidence="11">PSN243</strain>
    </source>
</reference>
<keyword evidence="9" id="KW-0040">ANK repeat</keyword>
<dbReference type="EMBL" id="MU865968">
    <property type="protein sequence ID" value="KAK4445190.1"/>
    <property type="molecule type" value="Genomic_DNA"/>
</dbReference>
<feature type="repeat" description="ANK" evidence="9">
    <location>
        <begin position="343"/>
        <end position="375"/>
    </location>
</feature>
<dbReference type="Proteomes" id="UP001321760">
    <property type="component" value="Unassembled WGS sequence"/>
</dbReference>
<dbReference type="Gene3D" id="1.25.40.20">
    <property type="entry name" value="Ankyrin repeat-containing domain"/>
    <property type="match status" value="2"/>
</dbReference>
<dbReference type="Pfam" id="PF12796">
    <property type="entry name" value="Ank_2"/>
    <property type="match status" value="2"/>
</dbReference>
<evidence type="ECO:0000256" key="2">
    <source>
        <dbReference type="ARBA" id="ARBA00008344"/>
    </source>
</evidence>
<dbReference type="Gene3D" id="3.40.50.1820">
    <property type="entry name" value="alpha/beta hydrolase"/>
    <property type="match status" value="1"/>
</dbReference>
<name>A0AAV9GCT5_9PEZI</name>
<dbReference type="SMART" id="SM00248">
    <property type="entry name" value="ANK"/>
    <property type="match status" value="7"/>
</dbReference>
<dbReference type="InterPro" id="IPR002110">
    <property type="entry name" value="Ankyrin_rpt"/>
</dbReference>
<feature type="region of interest" description="Disordered" evidence="10">
    <location>
        <begin position="476"/>
        <end position="500"/>
    </location>
</feature>
<comment type="caution">
    <text evidence="11">The sequence shown here is derived from an EMBL/GenBank/DDBJ whole genome shotgun (WGS) entry which is preliminary data.</text>
</comment>
<dbReference type="InterPro" id="IPR029058">
    <property type="entry name" value="AB_hydrolase_fold"/>
</dbReference>
<dbReference type="GO" id="GO:0005525">
    <property type="term" value="F:GTP binding"/>
    <property type="evidence" value="ECO:0007669"/>
    <property type="project" value="UniProtKB-KW"/>
</dbReference>
<feature type="repeat" description="ANK" evidence="9">
    <location>
        <begin position="379"/>
        <end position="408"/>
    </location>
</feature>
<reference evidence="11" key="1">
    <citation type="journal article" date="2023" name="Mol. Phylogenet. Evol.">
        <title>Genome-scale phylogeny and comparative genomics of the fungal order Sordariales.</title>
        <authorList>
            <person name="Hensen N."/>
            <person name="Bonometti L."/>
            <person name="Westerberg I."/>
            <person name="Brannstrom I.O."/>
            <person name="Guillou S."/>
            <person name="Cros-Aarteil S."/>
            <person name="Calhoun S."/>
            <person name="Haridas S."/>
            <person name="Kuo A."/>
            <person name="Mondo S."/>
            <person name="Pangilinan J."/>
            <person name="Riley R."/>
            <person name="LaButti K."/>
            <person name="Andreopoulos B."/>
            <person name="Lipzen A."/>
            <person name="Chen C."/>
            <person name="Yan M."/>
            <person name="Daum C."/>
            <person name="Ng V."/>
            <person name="Clum A."/>
            <person name="Steindorff A."/>
            <person name="Ohm R.A."/>
            <person name="Martin F."/>
            <person name="Silar P."/>
            <person name="Natvig D.O."/>
            <person name="Lalanne C."/>
            <person name="Gautier V."/>
            <person name="Ament-Velasquez S.L."/>
            <person name="Kruys A."/>
            <person name="Hutchinson M.I."/>
            <person name="Powell A.J."/>
            <person name="Barry K."/>
            <person name="Miller A.N."/>
            <person name="Grigoriev I.V."/>
            <person name="Debuchy R."/>
            <person name="Gladieux P."/>
            <person name="Hiltunen Thoren M."/>
            <person name="Johannesson H."/>
        </authorList>
    </citation>
    <scope>NUCLEOTIDE SEQUENCE</scope>
    <source>
        <strain evidence="11">PSN243</strain>
    </source>
</reference>
<sequence length="927" mass="100980">MAAKMQFHKLVVLGDGGTGKTALTIQLCLNHFVETYDPTIEDSYRKQVIVDDQACMLEVLDTAGQEEYTALRDQWIRDGEAFVLVYSVSSRKSFIRLPRFHHQVQRVKESTATSPSYPGCPIAAISSAPVPIILVGNKSDRISEREVSTQEGHALARELGCDFVESSAKNCVNVERAFYELVRTLRRQRQAALKPNSGFGRAEQSRYPSRQRQPAKKTSIMAILSGKPRPQPTKTKKTEQDVLKLIAALVESARSNNTASVKQLLDDGADIHGQSGSGGSALHVATAAGHEDTVRLLLKRGAAVNSKDPMGSSALQVAAMEGYLALVRLLLQKGAKIDDSSTRHGSALSTAASRGRETIVKYLLKKGASVHVKGGPYGNALQAASWHGNAVIVQALLDAGADIHARGDSECTALQVASFAGNADVVRVLLRRGAKIGIDAQGGKYGCALEAAEKHGRYDVVHLLLEAGATRTAYRVSRDDVRGSASTERGETSPPPPVATALSPESVGIALTSPSQVSVAASAILSELERHPELPGGPVPTFQLRPRINDVGFSLVRDPPNAKIDIVLVHGLQGHPEGTWTYTAETPTSRLSMKERLLGKRPSQTMIALIEPVFWPWDFLGQSPEFADCRILTWGYETRVITEFFGTSDQQNMSQHGNNFMVSLQQERKSEPGRPLIFIAHSLGGIIVKICLNNSRQSKHQPQYLDIYNATKGILFLGTPHGGAKAANWGLLASNIAKCALQSPSERVLRGLKPNSELLETLRKAFLQMLEDEHFSIHSFFETKPMVGMYGMDGLVVPYESALVGHARKEICLGIYGNHRDICRFATKNDPGYRAVLGALQDYVEAARKGLLQEADAAGGIEGNYALAARRVDAPDDMCRHVWYFQFRGGQRAELGYQRSQYTNQGYDAASDESLHLGQLNATLYIV</sequence>
<evidence type="ECO:0000256" key="6">
    <source>
        <dbReference type="ARBA" id="ARBA00023134"/>
    </source>
</evidence>
<evidence type="ECO:0000256" key="4">
    <source>
        <dbReference type="ARBA" id="ARBA00022481"/>
    </source>
</evidence>
<keyword evidence="3" id="KW-1003">Cell membrane</keyword>
<dbReference type="Pfam" id="PF00071">
    <property type="entry name" value="Ras"/>
    <property type="match status" value="1"/>
</dbReference>
<evidence type="ECO:0000256" key="7">
    <source>
        <dbReference type="ARBA" id="ARBA00023288"/>
    </source>
</evidence>
<evidence type="ECO:0000256" key="9">
    <source>
        <dbReference type="PROSITE-ProRule" id="PRU00023"/>
    </source>
</evidence>
<dbReference type="GO" id="GO:0005886">
    <property type="term" value="C:plasma membrane"/>
    <property type="evidence" value="ECO:0007669"/>
    <property type="project" value="UniProtKB-SubCell"/>
</dbReference>
<comment type="similarity">
    <text evidence="2">Belongs to the small GTPase superfamily. Ras family.</text>
</comment>
<dbReference type="PRINTS" id="PR01415">
    <property type="entry name" value="ANKYRIN"/>
</dbReference>
<accession>A0AAV9GCT5</accession>
<dbReference type="InterPro" id="IPR036770">
    <property type="entry name" value="Ankyrin_rpt-contain_sf"/>
</dbReference>
<dbReference type="PROSITE" id="PS50088">
    <property type="entry name" value="ANK_REPEAT"/>
    <property type="match status" value="5"/>
</dbReference>
<dbReference type="PROSITE" id="PS51421">
    <property type="entry name" value="RAS"/>
    <property type="match status" value="1"/>
</dbReference>
<dbReference type="SMART" id="SM00173">
    <property type="entry name" value="RAS"/>
    <property type="match status" value="1"/>
</dbReference>
<dbReference type="GO" id="GO:0003924">
    <property type="term" value="F:GTPase activity"/>
    <property type="evidence" value="ECO:0007669"/>
    <property type="project" value="InterPro"/>
</dbReference>
<keyword evidence="8" id="KW-0636">Prenylation</keyword>
<evidence type="ECO:0000256" key="1">
    <source>
        <dbReference type="ARBA" id="ARBA00004342"/>
    </source>
</evidence>
<dbReference type="AlphaFoldDB" id="A0AAV9GCT5"/>